<keyword evidence="4" id="KW-1185">Reference proteome</keyword>
<dbReference type="CDD" id="cd02869">
    <property type="entry name" value="PseudoU_synth_RluA_like"/>
    <property type="match status" value="1"/>
</dbReference>
<comment type="caution">
    <text evidence="3">The sequence shown here is derived from an EMBL/GenBank/DDBJ whole genome shotgun (WGS) entry which is preliminary data.</text>
</comment>
<dbReference type="GO" id="GO:0000455">
    <property type="term" value="P:enzyme-directed rRNA pseudouridine synthesis"/>
    <property type="evidence" value="ECO:0007669"/>
    <property type="project" value="TreeGrafter"/>
</dbReference>
<accession>A0A813FAD4</accession>
<name>A0A813FAD4_POLGL</name>
<feature type="domain" description="Pseudouridine synthase RsuA/RluA-like" evidence="2">
    <location>
        <begin position="1"/>
        <end position="158"/>
    </location>
</feature>
<dbReference type="InterPro" id="IPR006145">
    <property type="entry name" value="PsdUridine_synth_RsuA/RluA"/>
</dbReference>
<reference evidence="3" key="1">
    <citation type="submission" date="2021-02" db="EMBL/GenBank/DDBJ databases">
        <authorList>
            <person name="Dougan E. K."/>
            <person name="Rhodes N."/>
            <person name="Thang M."/>
            <person name="Chan C."/>
        </authorList>
    </citation>
    <scope>NUCLEOTIDE SEQUENCE</scope>
</reference>
<dbReference type="EMBL" id="CAJNNV010024328">
    <property type="protein sequence ID" value="CAE8609483.1"/>
    <property type="molecule type" value="Genomic_DNA"/>
</dbReference>
<evidence type="ECO:0000256" key="1">
    <source>
        <dbReference type="ARBA" id="ARBA00010876"/>
    </source>
</evidence>
<organism evidence="3 4">
    <name type="scientific">Polarella glacialis</name>
    <name type="common">Dinoflagellate</name>
    <dbReference type="NCBI Taxonomy" id="89957"/>
    <lineage>
        <taxon>Eukaryota</taxon>
        <taxon>Sar</taxon>
        <taxon>Alveolata</taxon>
        <taxon>Dinophyceae</taxon>
        <taxon>Suessiales</taxon>
        <taxon>Suessiaceae</taxon>
        <taxon>Polarella</taxon>
    </lineage>
</organism>
<evidence type="ECO:0000313" key="3">
    <source>
        <dbReference type="EMBL" id="CAE8609483.1"/>
    </source>
</evidence>
<dbReference type="Gene3D" id="3.30.2350.10">
    <property type="entry name" value="Pseudouridine synthase"/>
    <property type="match status" value="1"/>
</dbReference>
<dbReference type="AlphaFoldDB" id="A0A813FAD4"/>
<dbReference type="Proteomes" id="UP000654075">
    <property type="component" value="Unassembled WGS sequence"/>
</dbReference>
<dbReference type="SUPFAM" id="SSF55120">
    <property type="entry name" value="Pseudouridine synthase"/>
    <property type="match status" value="1"/>
</dbReference>
<dbReference type="PANTHER" id="PTHR21600">
    <property type="entry name" value="MITOCHONDRIAL RNA PSEUDOURIDINE SYNTHASE"/>
    <property type="match status" value="1"/>
</dbReference>
<proteinExistence type="inferred from homology"/>
<dbReference type="InterPro" id="IPR020103">
    <property type="entry name" value="PsdUridine_synth_cat_dom_sf"/>
</dbReference>
<sequence length="247" mass="27596">LVLHKPPGWEVDDAVEEARGCSIVSFLAALYPGRQWPLLRDVGFQFGLQHRLDVPSSGLLLVAKTYEAFFDLQLQLNLGVLVRDYVVLCHGWLSQARGIIEARVRWGDVLPGRTQPERSSISKFGKPAKTHIRLLAFSLLAIRISTGRRHQIRVHCAHVGNPIVCDGRYSAQQAVLTDQKWSPRNFLHRCRLEFQTRQGSTREVFEPLPADLTTALAQLEPRPGESSELSSKMPGTCVLALVCCCCC</sequence>
<dbReference type="InterPro" id="IPR050188">
    <property type="entry name" value="RluA_PseudoU_synthase"/>
</dbReference>
<evidence type="ECO:0000313" key="4">
    <source>
        <dbReference type="Proteomes" id="UP000654075"/>
    </source>
</evidence>
<dbReference type="OrthoDB" id="428753at2759"/>
<comment type="similarity">
    <text evidence="1">Belongs to the pseudouridine synthase RluA family.</text>
</comment>
<dbReference type="GO" id="GO:0003723">
    <property type="term" value="F:RNA binding"/>
    <property type="evidence" value="ECO:0007669"/>
    <property type="project" value="InterPro"/>
</dbReference>
<protein>
    <recommendedName>
        <fullName evidence="2">Pseudouridine synthase RsuA/RluA-like domain-containing protein</fullName>
    </recommendedName>
</protein>
<evidence type="ECO:0000259" key="2">
    <source>
        <dbReference type="Pfam" id="PF00849"/>
    </source>
</evidence>
<dbReference type="GO" id="GO:0009982">
    <property type="term" value="F:pseudouridine synthase activity"/>
    <property type="evidence" value="ECO:0007669"/>
    <property type="project" value="InterPro"/>
</dbReference>
<dbReference type="PANTHER" id="PTHR21600:SF44">
    <property type="entry name" value="RIBOSOMAL LARGE SUBUNIT PSEUDOURIDINE SYNTHASE D"/>
    <property type="match status" value="1"/>
</dbReference>
<feature type="non-terminal residue" evidence="3">
    <location>
        <position position="247"/>
    </location>
</feature>
<dbReference type="Pfam" id="PF00849">
    <property type="entry name" value="PseudoU_synth_2"/>
    <property type="match status" value="1"/>
</dbReference>
<gene>
    <name evidence="3" type="ORF">PGLA1383_LOCUS27310</name>
</gene>